<dbReference type="SMART" id="SM00386">
    <property type="entry name" value="HAT"/>
    <property type="match status" value="3"/>
</dbReference>
<accession>A0A1H8ZU61</accession>
<dbReference type="AlphaFoldDB" id="A0A1H8ZU61"/>
<dbReference type="GO" id="GO:0006396">
    <property type="term" value="P:RNA processing"/>
    <property type="evidence" value="ECO:0007669"/>
    <property type="project" value="InterPro"/>
</dbReference>
<proteinExistence type="predicted"/>
<reference evidence="4 5" key="1">
    <citation type="submission" date="2016-10" db="EMBL/GenBank/DDBJ databases">
        <authorList>
            <person name="de Groot N.N."/>
        </authorList>
    </citation>
    <scope>NUCLEOTIDE SEQUENCE [LARGE SCALE GENOMIC DNA]</scope>
    <source>
        <strain evidence="4 5">DSM 21633</strain>
    </source>
</reference>
<dbReference type="RefSeq" id="WP_091772260.1">
    <property type="nucleotide sequence ID" value="NZ_FOES01000002.1"/>
</dbReference>
<dbReference type="PANTHER" id="PTHR45586">
    <property type="entry name" value="TPR REPEAT-CONTAINING PROTEIN PA4667"/>
    <property type="match status" value="1"/>
</dbReference>
<dbReference type="Pfam" id="PF13176">
    <property type="entry name" value="TPR_7"/>
    <property type="match status" value="1"/>
</dbReference>
<dbReference type="OrthoDB" id="2080803at2"/>
<evidence type="ECO:0000256" key="2">
    <source>
        <dbReference type="ARBA" id="ARBA00022803"/>
    </source>
</evidence>
<sequence>MDPITEALELYDAGNVNEAVNHLMENANEISEQDQFSVAELLQQWGFLDEARRLFEELHRTYPDDHQIKFQLADIYIDLEMDTEALDLIESIEPDDPDYINALMILADIYQSQGLNEVAEQKLLQAKELQPDNYLIDFGIAELAFHNGEFHKALDHYEKIQSHEGEFPLVSIHERLAECYASVGKWENALTFYQELELKEPDQLFKYGYTAFQLERYDISIKAWNDLIDLDPDYTSVYPYLAKAYEEEGVMDAANDILKKGLKKDEYNIDLYITIARNELKQNNIEEAKSYLKEAISLDPGHEKAIEELINIYESRDEWNDAKKLVEELMKFEPYPEILDWRAGQVYNELEKFDKARKSFEKAYLTYHNDTDFLKEYGYFLIEEGQMEKAISMLKEYLNQNPEDADTKDFVHRLQGGL</sequence>
<name>A0A1H8ZU61_9BACI</name>
<keyword evidence="1" id="KW-0677">Repeat</keyword>
<evidence type="ECO:0000256" key="3">
    <source>
        <dbReference type="PROSITE-ProRule" id="PRU00339"/>
    </source>
</evidence>
<feature type="repeat" description="TPR" evidence="3">
    <location>
        <begin position="371"/>
        <end position="404"/>
    </location>
</feature>
<dbReference type="PANTHER" id="PTHR45586:SF15">
    <property type="entry name" value="TPR REPEAT-CONTAINING PROTEIN YPIA"/>
    <property type="match status" value="1"/>
</dbReference>
<dbReference type="SMART" id="SM00028">
    <property type="entry name" value="TPR"/>
    <property type="match status" value="8"/>
</dbReference>
<dbReference type="InterPro" id="IPR011990">
    <property type="entry name" value="TPR-like_helical_dom_sf"/>
</dbReference>
<keyword evidence="2 3" id="KW-0802">TPR repeat</keyword>
<dbReference type="STRING" id="571933.SAMN05216362_10272"/>
<evidence type="ECO:0000256" key="1">
    <source>
        <dbReference type="ARBA" id="ARBA00022737"/>
    </source>
</evidence>
<feature type="repeat" description="TPR" evidence="3">
    <location>
        <begin position="269"/>
        <end position="302"/>
    </location>
</feature>
<evidence type="ECO:0000313" key="4">
    <source>
        <dbReference type="EMBL" id="SEP67875.1"/>
    </source>
</evidence>
<dbReference type="InterPro" id="IPR051012">
    <property type="entry name" value="CellSynth/LPSAsmb/PSIAsmb"/>
</dbReference>
<dbReference type="Proteomes" id="UP000199427">
    <property type="component" value="Unassembled WGS sequence"/>
</dbReference>
<feature type="repeat" description="TPR" evidence="3">
    <location>
        <begin position="201"/>
        <end position="234"/>
    </location>
</feature>
<keyword evidence="5" id="KW-1185">Reference proteome</keyword>
<dbReference type="InterPro" id="IPR019734">
    <property type="entry name" value="TPR_rpt"/>
</dbReference>
<dbReference type="EMBL" id="FOES01000002">
    <property type="protein sequence ID" value="SEP67875.1"/>
    <property type="molecule type" value="Genomic_DNA"/>
</dbReference>
<dbReference type="Gene3D" id="1.25.40.10">
    <property type="entry name" value="Tetratricopeptide repeat domain"/>
    <property type="match status" value="2"/>
</dbReference>
<dbReference type="SUPFAM" id="SSF48452">
    <property type="entry name" value="TPR-like"/>
    <property type="match status" value="2"/>
</dbReference>
<organism evidence="4 5">
    <name type="scientific">Piscibacillus halophilus</name>
    <dbReference type="NCBI Taxonomy" id="571933"/>
    <lineage>
        <taxon>Bacteria</taxon>
        <taxon>Bacillati</taxon>
        <taxon>Bacillota</taxon>
        <taxon>Bacilli</taxon>
        <taxon>Bacillales</taxon>
        <taxon>Bacillaceae</taxon>
        <taxon>Piscibacillus</taxon>
    </lineage>
</organism>
<gene>
    <name evidence="4" type="ORF">SAMN05216362_10272</name>
</gene>
<protein>
    <submittedName>
        <fullName evidence="4">Lipopolysaccharide biosynthesis regulator YciM, contains six TPR domains and a predicted metal-binding C-terminal domain</fullName>
    </submittedName>
</protein>
<evidence type="ECO:0000313" key="5">
    <source>
        <dbReference type="Proteomes" id="UP000199427"/>
    </source>
</evidence>
<dbReference type="PROSITE" id="PS50005">
    <property type="entry name" value="TPR"/>
    <property type="match status" value="3"/>
</dbReference>
<dbReference type="InterPro" id="IPR003107">
    <property type="entry name" value="HAT"/>
</dbReference>
<dbReference type="Pfam" id="PF14559">
    <property type="entry name" value="TPR_19"/>
    <property type="match status" value="3"/>
</dbReference>